<dbReference type="Proteomes" id="UP001372338">
    <property type="component" value="Unassembled WGS sequence"/>
</dbReference>
<sequence>MIRARTTITFSKTMGKDNYPMTLKNTSNSADDDEAEDYFKQHAYVFPSTKDNAILDNISIALKHVGHDRRADLHN</sequence>
<gene>
    <name evidence="1" type="ORF">RIF29_40985</name>
</gene>
<dbReference type="EMBL" id="JAYWIO010000008">
    <property type="protein sequence ID" value="KAK7246126.1"/>
    <property type="molecule type" value="Genomic_DNA"/>
</dbReference>
<dbReference type="AlphaFoldDB" id="A0AAN9E4V5"/>
<evidence type="ECO:0000313" key="2">
    <source>
        <dbReference type="Proteomes" id="UP001372338"/>
    </source>
</evidence>
<name>A0AAN9E4V5_CROPI</name>
<evidence type="ECO:0000313" key="1">
    <source>
        <dbReference type="EMBL" id="KAK7246126.1"/>
    </source>
</evidence>
<protein>
    <submittedName>
        <fullName evidence="1">Uncharacterized protein</fullName>
    </submittedName>
</protein>
<reference evidence="1 2" key="1">
    <citation type="submission" date="2024-01" db="EMBL/GenBank/DDBJ databases">
        <title>The genomes of 5 underutilized Papilionoideae crops provide insights into root nodulation and disease resistanc.</title>
        <authorList>
            <person name="Yuan L."/>
        </authorList>
    </citation>
    <scope>NUCLEOTIDE SEQUENCE [LARGE SCALE GENOMIC DNA]</scope>
    <source>
        <strain evidence="1">ZHUSHIDOU_FW_LH</strain>
        <tissue evidence="1">Leaf</tissue>
    </source>
</reference>
<keyword evidence="2" id="KW-1185">Reference proteome</keyword>
<accession>A0AAN9E4V5</accession>
<proteinExistence type="predicted"/>
<comment type="caution">
    <text evidence="1">The sequence shown here is derived from an EMBL/GenBank/DDBJ whole genome shotgun (WGS) entry which is preliminary data.</text>
</comment>
<organism evidence="1 2">
    <name type="scientific">Crotalaria pallida</name>
    <name type="common">Smooth rattlebox</name>
    <name type="synonym">Crotalaria striata</name>
    <dbReference type="NCBI Taxonomy" id="3830"/>
    <lineage>
        <taxon>Eukaryota</taxon>
        <taxon>Viridiplantae</taxon>
        <taxon>Streptophyta</taxon>
        <taxon>Embryophyta</taxon>
        <taxon>Tracheophyta</taxon>
        <taxon>Spermatophyta</taxon>
        <taxon>Magnoliopsida</taxon>
        <taxon>eudicotyledons</taxon>
        <taxon>Gunneridae</taxon>
        <taxon>Pentapetalae</taxon>
        <taxon>rosids</taxon>
        <taxon>fabids</taxon>
        <taxon>Fabales</taxon>
        <taxon>Fabaceae</taxon>
        <taxon>Papilionoideae</taxon>
        <taxon>50 kb inversion clade</taxon>
        <taxon>genistoids sensu lato</taxon>
        <taxon>core genistoids</taxon>
        <taxon>Crotalarieae</taxon>
        <taxon>Crotalaria</taxon>
    </lineage>
</organism>